<evidence type="ECO:0000313" key="2">
    <source>
        <dbReference type="Proteomes" id="UP000245523"/>
    </source>
</evidence>
<evidence type="ECO:0008006" key="3">
    <source>
        <dbReference type="Google" id="ProtNLM"/>
    </source>
</evidence>
<comment type="caution">
    <text evidence="1">The sequence shown here is derived from an EMBL/GenBank/DDBJ whole genome shotgun (WGS) entry which is preliminary data.</text>
</comment>
<reference evidence="1 2" key="1">
    <citation type="submission" date="2018-05" db="EMBL/GenBank/DDBJ databases">
        <title>Animal gut microbial communities from fecal samples from Wisconsin, USA.</title>
        <authorList>
            <person name="Neumann A."/>
        </authorList>
    </citation>
    <scope>NUCLEOTIDE SEQUENCE [LARGE SCALE GENOMIC DNA]</scope>
    <source>
        <strain evidence="1 2">UWS4</strain>
    </source>
</reference>
<protein>
    <recommendedName>
        <fullName evidence="3">HNH endonuclease</fullName>
    </recommendedName>
</protein>
<organism evidence="1 2">
    <name type="scientific">Hallerella porci</name>
    <dbReference type="NCBI Taxonomy" id="1945871"/>
    <lineage>
        <taxon>Bacteria</taxon>
        <taxon>Pseudomonadati</taxon>
        <taxon>Fibrobacterota</taxon>
        <taxon>Fibrobacteria</taxon>
        <taxon>Fibrobacterales</taxon>
        <taxon>Fibrobacteraceae</taxon>
        <taxon>Hallerella</taxon>
    </lineage>
</organism>
<proteinExistence type="predicted"/>
<name>A0ABX5LQP4_9BACT</name>
<gene>
    <name evidence="1" type="ORF">B0H50_1042</name>
</gene>
<dbReference type="Proteomes" id="UP000245523">
    <property type="component" value="Unassembled WGS sequence"/>
</dbReference>
<evidence type="ECO:0000313" key="1">
    <source>
        <dbReference type="EMBL" id="PWL03578.1"/>
    </source>
</evidence>
<sequence length="396" mass="46322">MDLEIFFNRFNDFDIRINHDARYVDQKCTPDIVCFIADCILNTSCANKSFSINDLWEETFFEQNCRVVFGKPSPTDPKARNEYNKVLSQPLKLLAYAHVLNVVNQGRNLIFKVAEQKVLEFISIKERNAFQFLYFFFKAVVEQSGIKRFFDEYESMCKENPNLAKDTIYSRYHKFISANTPSQSKIDCDRMFHKVFNIFAFSKGLPGSNGKILNWYDLMYNRLNWRDTGKKKSETREESEKTKIKNINENFYLDYQVKKAIRLIKQMHGEISEVNDDLAAGKATEVHHIFPKSKYPLLAAYLENLILLTSSQHRQRAHVNSNFNTINPDYQLCCLLAKSRTIEKYIIANGETCYTKKAFTYIVNEGLEKKLIEDSDSFDVMRKRICYELLVSGKTF</sequence>
<dbReference type="RefSeq" id="WP_109587235.1">
    <property type="nucleotide sequence ID" value="NZ_QGHD01000004.1"/>
</dbReference>
<keyword evidence="2" id="KW-1185">Reference proteome</keyword>
<dbReference type="EMBL" id="QGHD01000004">
    <property type="protein sequence ID" value="PWL03578.1"/>
    <property type="molecule type" value="Genomic_DNA"/>
</dbReference>
<accession>A0ABX5LQP4</accession>